<dbReference type="NCBIfam" id="TIGR01378">
    <property type="entry name" value="thi_PPkinase"/>
    <property type="match status" value="1"/>
</dbReference>
<dbReference type="SUPFAM" id="SSF63999">
    <property type="entry name" value="Thiamin pyrophosphokinase, catalytic domain"/>
    <property type="match status" value="1"/>
</dbReference>
<keyword evidence="1" id="KW-0808">Transferase</keyword>
<dbReference type="InterPro" id="IPR036759">
    <property type="entry name" value="TPK_catalytic_sf"/>
</dbReference>
<protein>
    <recommendedName>
        <fullName evidence="5">Thiamine diphosphokinase</fullName>
        <ecNumber evidence="5">2.7.6.2</ecNumber>
    </recommendedName>
</protein>
<dbReference type="SMART" id="SM00983">
    <property type="entry name" value="TPK_B1_binding"/>
    <property type="match status" value="1"/>
</dbReference>
<feature type="domain" description="Thiamin pyrophosphokinase thiamin-binding" evidence="6">
    <location>
        <begin position="129"/>
        <end position="203"/>
    </location>
</feature>
<dbReference type="EC" id="2.7.6.2" evidence="5"/>
<gene>
    <name evidence="7" type="ORF">UR23_C0010G0005</name>
</gene>
<evidence type="ECO:0000256" key="5">
    <source>
        <dbReference type="NCBIfam" id="TIGR01378"/>
    </source>
</evidence>
<dbReference type="Proteomes" id="UP000034349">
    <property type="component" value="Unassembled WGS sequence"/>
</dbReference>
<dbReference type="InterPro" id="IPR007373">
    <property type="entry name" value="Thiamin_PyroPKinase_B1-bd"/>
</dbReference>
<dbReference type="PANTHER" id="PTHR41299:SF1">
    <property type="entry name" value="THIAMINE PYROPHOSPHOKINASE"/>
    <property type="match status" value="1"/>
</dbReference>
<accession>A0A0F9ZDT7</accession>
<dbReference type="AlphaFoldDB" id="A0A0F9ZDT7"/>
<dbReference type="InterPro" id="IPR006282">
    <property type="entry name" value="Thi_PPkinase"/>
</dbReference>
<dbReference type="InterPro" id="IPR036371">
    <property type="entry name" value="TPK_B1-bd_sf"/>
</dbReference>
<dbReference type="Pfam" id="PF04263">
    <property type="entry name" value="TPK_catalytic"/>
    <property type="match status" value="1"/>
</dbReference>
<evidence type="ECO:0000313" key="7">
    <source>
        <dbReference type="EMBL" id="KKP36936.1"/>
    </source>
</evidence>
<dbReference type="Gene3D" id="3.40.50.10240">
    <property type="entry name" value="Thiamin pyrophosphokinase, catalytic domain"/>
    <property type="match status" value="1"/>
</dbReference>
<evidence type="ECO:0000256" key="3">
    <source>
        <dbReference type="ARBA" id="ARBA00022777"/>
    </source>
</evidence>
<dbReference type="PANTHER" id="PTHR41299">
    <property type="entry name" value="THIAMINE PYROPHOSPHOKINASE"/>
    <property type="match status" value="1"/>
</dbReference>
<dbReference type="GO" id="GO:0030975">
    <property type="term" value="F:thiamine binding"/>
    <property type="evidence" value="ECO:0007669"/>
    <property type="project" value="InterPro"/>
</dbReference>
<dbReference type="InterPro" id="IPR007371">
    <property type="entry name" value="TPK_catalytic"/>
</dbReference>
<dbReference type="GO" id="GO:0016301">
    <property type="term" value="F:kinase activity"/>
    <property type="evidence" value="ECO:0007669"/>
    <property type="project" value="UniProtKB-KW"/>
</dbReference>
<keyword evidence="3 7" id="KW-0418">Kinase</keyword>
<keyword evidence="4" id="KW-0067">ATP-binding</keyword>
<organism evidence="7 8">
    <name type="scientific">Candidatus Roizmanbacteria bacterium GW2011_GWA2_32_13</name>
    <dbReference type="NCBI Taxonomy" id="1618475"/>
    <lineage>
        <taxon>Bacteria</taxon>
        <taxon>Candidatus Roizmaniibacteriota</taxon>
    </lineage>
</organism>
<dbReference type="Pfam" id="PF04265">
    <property type="entry name" value="TPK_B1_binding"/>
    <property type="match status" value="1"/>
</dbReference>
<evidence type="ECO:0000256" key="4">
    <source>
        <dbReference type="ARBA" id="ARBA00022840"/>
    </source>
</evidence>
<evidence type="ECO:0000313" key="8">
    <source>
        <dbReference type="Proteomes" id="UP000034349"/>
    </source>
</evidence>
<reference evidence="7 8" key="1">
    <citation type="journal article" date="2015" name="Nature">
        <title>rRNA introns, odd ribosomes, and small enigmatic genomes across a large radiation of phyla.</title>
        <authorList>
            <person name="Brown C.T."/>
            <person name="Hug L.A."/>
            <person name="Thomas B.C."/>
            <person name="Sharon I."/>
            <person name="Castelle C.J."/>
            <person name="Singh A."/>
            <person name="Wilkins M.J."/>
            <person name="Williams K.H."/>
            <person name="Banfield J.F."/>
        </authorList>
    </citation>
    <scope>NUCLEOTIDE SEQUENCE [LARGE SCALE GENOMIC DNA]</scope>
</reference>
<evidence type="ECO:0000259" key="6">
    <source>
        <dbReference type="SMART" id="SM00983"/>
    </source>
</evidence>
<keyword evidence="2" id="KW-0547">Nucleotide-binding</keyword>
<evidence type="ECO:0000256" key="1">
    <source>
        <dbReference type="ARBA" id="ARBA00022679"/>
    </source>
</evidence>
<dbReference type="GO" id="GO:0006772">
    <property type="term" value="P:thiamine metabolic process"/>
    <property type="evidence" value="ECO:0007669"/>
    <property type="project" value="UniProtKB-UniRule"/>
</dbReference>
<dbReference type="CDD" id="cd07995">
    <property type="entry name" value="TPK"/>
    <property type="match status" value="1"/>
</dbReference>
<dbReference type="SUPFAM" id="SSF63862">
    <property type="entry name" value="Thiamin pyrophosphokinase, substrate-binding domain"/>
    <property type="match status" value="1"/>
</dbReference>
<dbReference type="GO" id="GO:0005524">
    <property type="term" value="F:ATP binding"/>
    <property type="evidence" value="ECO:0007669"/>
    <property type="project" value="UniProtKB-KW"/>
</dbReference>
<evidence type="ECO:0000256" key="2">
    <source>
        <dbReference type="ARBA" id="ARBA00022741"/>
    </source>
</evidence>
<dbReference type="GO" id="GO:0009229">
    <property type="term" value="P:thiamine diphosphate biosynthetic process"/>
    <property type="evidence" value="ECO:0007669"/>
    <property type="project" value="InterPro"/>
</dbReference>
<proteinExistence type="predicted"/>
<dbReference type="InterPro" id="IPR053149">
    <property type="entry name" value="TPK"/>
</dbReference>
<dbReference type="EMBL" id="LBOK01000010">
    <property type="protein sequence ID" value="KKP36936.1"/>
    <property type="molecule type" value="Genomic_DNA"/>
</dbReference>
<dbReference type="GO" id="GO:0004788">
    <property type="term" value="F:thiamine diphosphokinase activity"/>
    <property type="evidence" value="ECO:0007669"/>
    <property type="project" value="UniProtKB-UniRule"/>
</dbReference>
<sequence length="211" mass="23607">MKRAVIFVNGNLSDLSQAKKIIKKEDCLIASDGGANLIEKLKLIPNIVIGDMDSIKPELLKKYKSIKYPAKKDKTDFELTIDYCLAQKFQEIIIFGILGDRIDHLLANIFLLAKTQTENKLIKIKIIEGKKEIFILNKEIIIEGKIGDEVSIIPVSEKLKGVTTEGLYYRLIDDTLLFGSTRGVSNVMEKKSAKIALCQGIAMVSHLRKSV</sequence>
<name>A0A0F9ZDT7_9BACT</name>
<comment type="caution">
    <text evidence="7">The sequence shown here is derived from an EMBL/GenBank/DDBJ whole genome shotgun (WGS) entry which is preliminary data.</text>
</comment>